<proteinExistence type="predicted"/>
<dbReference type="EMBL" id="GG693884">
    <property type="protein sequence ID" value="EES51873.1"/>
    <property type="molecule type" value="Genomic_DNA"/>
</dbReference>
<sequence>MTRLVNSFSYSHSRGDLFRECPRRYWFARYGGWGGWERSADPVTREIYRLGKLSNRYLWTGHHVHDRVEGLIARIAEKRPLPPEEEERTALLDTLRREYAHSKKDRSGHNPPRKGFWGLLEHEGRDFSIPDADWKPLVERAGEALGGFYRSWVLPELVSADPGDILDRDAELRTISLDVDGFEVPVHMKIDLAYRLHDGTVRVVDWKTGRPGSPDEHEGQLALYAWYYAKARGIPLDRIRLGPVYLAHRPERVELQPVSPDTVDRVLGETRDTIREILALVDDPNLGVARKERFPVTVRSFHCRDCPFRPFCPDRPRPSVS</sequence>
<evidence type="ECO:0000313" key="2">
    <source>
        <dbReference type="EMBL" id="EES51873.1"/>
    </source>
</evidence>
<dbReference type="InterPro" id="IPR011604">
    <property type="entry name" value="PDDEXK-like_dom_sf"/>
</dbReference>
<dbReference type="Proteomes" id="UP000009374">
    <property type="component" value="Unassembled WGS sequence"/>
</dbReference>
<accession>C6HZT5</accession>
<evidence type="ECO:0000259" key="1">
    <source>
        <dbReference type="Pfam" id="PF12705"/>
    </source>
</evidence>
<dbReference type="InterPro" id="IPR038726">
    <property type="entry name" value="PDDEXK_AddAB-type"/>
</dbReference>
<feature type="domain" description="PD-(D/E)XK endonuclease-like" evidence="1">
    <location>
        <begin position="10"/>
        <end position="313"/>
    </location>
</feature>
<dbReference type="Pfam" id="PF12705">
    <property type="entry name" value="PDDEXK_1"/>
    <property type="match status" value="1"/>
</dbReference>
<name>C6HZT5_9BACT</name>
<protein>
    <recommendedName>
        <fullName evidence="1">PD-(D/E)XK endonuclease-like domain-containing protein</fullName>
    </recommendedName>
</protein>
<organism evidence="2 3">
    <name type="scientific">Leptospirillum ferrodiazotrophum</name>
    <dbReference type="NCBI Taxonomy" id="412449"/>
    <lineage>
        <taxon>Bacteria</taxon>
        <taxon>Pseudomonadati</taxon>
        <taxon>Nitrospirota</taxon>
        <taxon>Nitrospiria</taxon>
        <taxon>Nitrospirales</taxon>
        <taxon>Nitrospiraceae</taxon>
        <taxon>Leptospirillum</taxon>
    </lineage>
</organism>
<gene>
    <name evidence="2" type="ORF">UBAL3_95450093</name>
</gene>
<keyword evidence="3" id="KW-1185">Reference proteome</keyword>
<reference evidence="2 3" key="1">
    <citation type="journal article" date="2009" name="Appl. Environ. Microbiol.">
        <title>Community genomic and proteomic analyses of chemoautotrophic iron-oxidizing "Leptospirillum rubarum" (Group II) and "Leptospirillum ferrodiazotrophum" (Group III) bacteria in acid mine drainage biofilms.</title>
        <authorList>
            <person name="Goltsman D.S."/>
            <person name="Denef V.J."/>
            <person name="Singer S.W."/>
            <person name="VerBerkmoes N.C."/>
            <person name="Lefsrud M."/>
            <person name="Mueller R.S."/>
            <person name="Dick G.J."/>
            <person name="Sun C.L."/>
            <person name="Wheeler K.E."/>
            <person name="Zemla A."/>
            <person name="Baker B.J."/>
            <person name="Hauser L."/>
            <person name="Land M."/>
            <person name="Shah M.B."/>
            <person name="Thelen M.P."/>
            <person name="Hettich R.L."/>
            <person name="Banfield J.F."/>
        </authorList>
    </citation>
    <scope>NUCLEOTIDE SEQUENCE [LARGE SCALE GENOMIC DNA]</scope>
</reference>
<dbReference type="AlphaFoldDB" id="C6HZT5"/>
<dbReference type="Gene3D" id="3.90.320.10">
    <property type="match status" value="1"/>
</dbReference>
<evidence type="ECO:0000313" key="3">
    <source>
        <dbReference type="Proteomes" id="UP000009374"/>
    </source>
</evidence>